<name>A0AC58G3K4_DANRE</name>
<evidence type="ECO:0000313" key="1">
    <source>
        <dbReference type="Proteomes" id="UP000000437"/>
    </source>
</evidence>
<accession>A0AC58G3K4</accession>
<dbReference type="Proteomes" id="UP000000437">
    <property type="component" value="Chromosome 7"/>
</dbReference>
<dbReference type="RefSeq" id="XP_073764309.1">
    <property type="nucleotide sequence ID" value="XM_073908208.1"/>
</dbReference>
<keyword evidence="2" id="KW-0675">Receptor</keyword>
<proteinExistence type="predicted"/>
<evidence type="ECO:0000313" key="2">
    <source>
        <dbReference type="RefSeq" id="XP_073764309.1"/>
    </source>
</evidence>
<protein>
    <submittedName>
        <fullName evidence="2">Novel immune-type receptor 2b isoform X1</fullName>
    </submittedName>
</protein>
<reference evidence="2" key="1">
    <citation type="submission" date="2025-08" db="UniProtKB">
        <authorList>
            <consortium name="RefSeq"/>
        </authorList>
    </citation>
    <scope>IDENTIFICATION</scope>
    <source>
        <strain evidence="2">Tuebingen</strain>
        <tissue evidence="2">Fibroblasts and whole tissue</tissue>
    </source>
</reference>
<sequence length="327" mass="37128">MSKSESADFYQSFKMIHCFFILLLYLLTCTSDNANKQGQNHVKIIQAGDAVNLTCIFPKESRTSVVWVKQRVGEKPLLIASAYQGLAGKYENDFDKQNRFFIEKDEGSFNLSIANTEISDTATYYCVAYVYEFIFGNSTDLIVNAGELNIKSEHQRSESEDLQCSVISQSCAEEHKVYWFRQRSGESPPGVIYTQNNRSAQCEKSSDRNSAAHKCIYSLPKTDEDPAIYYCAVVACGQILFGDVVTIPGFWTLWKTVALALAISNSLLMIVIIFLGMRFYKFQKNDRTQNIQLGQLMDEDRGVLNYAALSFQQKSSTSRRPKEKHLR</sequence>
<keyword evidence="1" id="KW-1185">Reference proteome</keyword>
<organism evidence="1 2">
    <name type="scientific">Danio rerio</name>
    <name type="common">Zebrafish</name>
    <name type="synonym">Brachydanio rerio</name>
    <dbReference type="NCBI Taxonomy" id="7955"/>
    <lineage>
        <taxon>Eukaryota</taxon>
        <taxon>Metazoa</taxon>
        <taxon>Chordata</taxon>
        <taxon>Craniata</taxon>
        <taxon>Vertebrata</taxon>
        <taxon>Euteleostomi</taxon>
        <taxon>Actinopterygii</taxon>
        <taxon>Neopterygii</taxon>
        <taxon>Teleostei</taxon>
        <taxon>Ostariophysi</taxon>
        <taxon>Cypriniformes</taxon>
        <taxon>Danionidae</taxon>
        <taxon>Danioninae</taxon>
        <taxon>Danio</taxon>
    </lineage>
</organism>
<gene>
    <name evidence="2" type="primary">nitr2b</name>
</gene>